<dbReference type="EMBL" id="CP113836">
    <property type="protein sequence ID" value="WAL67234.1"/>
    <property type="molecule type" value="Genomic_DNA"/>
</dbReference>
<organism evidence="2 3">
    <name type="scientific">Amycolatopsis cynarae</name>
    <dbReference type="NCBI Taxonomy" id="2995223"/>
    <lineage>
        <taxon>Bacteria</taxon>
        <taxon>Bacillati</taxon>
        <taxon>Actinomycetota</taxon>
        <taxon>Actinomycetes</taxon>
        <taxon>Pseudonocardiales</taxon>
        <taxon>Pseudonocardiaceae</taxon>
        <taxon>Amycolatopsis</taxon>
    </lineage>
</organism>
<evidence type="ECO:0000313" key="3">
    <source>
        <dbReference type="Proteomes" id="UP001163203"/>
    </source>
</evidence>
<keyword evidence="1" id="KW-0732">Signal</keyword>
<accession>A0ABY7B4I5</accession>
<sequence>MKGSPKRKVRRILVLLLATFGALLAFGSQAVAAEGRLVQHGSGINLNYSPRDVHRGQFVRFDARVRCDRGDFRGTVTFYDLRDRRLLGRDRVDRNRHANIGTRIFTPGRHTVRADFDSERGICRHASDTVTFFVR</sequence>
<name>A0ABY7B4I5_9PSEU</name>
<dbReference type="RefSeq" id="WP_268757356.1">
    <property type="nucleotide sequence ID" value="NZ_CP113836.1"/>
</dbReference>
<evidence type="ECO:0000313" key="2">
    <source>
        <dbReference type="EMBL" id="WAL67234.1"/>
    </source>
</evidence>
<proteinExistence type="predicted"/>
<dbReference type="Gene3D" id="2.60.40.10">
    <property type="entry name" value="Immunoglobulins"/>
    <property type="match status" value="1"/>
</dbReference>
<evidence type="ECO:0000256" key="1">
    <source>
        <dbReference type="SAM" id="SignalP"/>
    </source>
</evidence>
<feature type="chain" id="PRO_5045426193" evidence="1">
    <location>
        <begin position="33"/>
        <end position="135"/>
    </location>
</feature>
<dbReference type="Proteomes" id="UP001163203">
    <property type="component" value="Chromosome"/>
</dbReference>
<feature type="signal peptide" evidence="1">
    <location>
        <begin position="1"/>
        <end position="32"/>
    </location>
</feature>
<protein>
    <submittedName>
        <fullName evidence="2">Uncharacterized protein</fullName>
    </submittedName>
</protein>
<gene>
    <name evidence="2" type="ORF">ORV05_05445</name>
</gene>
<keyword evidence="3" id="KW-1185">Reference proteome</keyword>
<reference evidence="2" key="1">
    <citation type="submission" date="2022-11" db="EMBL/GenBank/DDBJ databases">
        <authorList>
            <person name="Mo P."/>
        </authorList>
    </citation>
    <scope>NUCLEOTIDE SEQUENCE</scope>
    <source>
        <strain evidence="2">HUAS 11-8</strain>
    </source>
</reference>
<dbReference type="InterPro" id="IPR013783">
    <property type="entry name" value="Ig-like_fold"/>
</dbReference>